<feature type="non-terminal residue" evidence="5">
    <location>
        <position position="1"/>
    </location>
</feature>
<dbReference type="InterPro" id="IPR011990">
    <property type="entry name" value="TPR-like_helical_dom_sf"/>
</dbReference>
<dbReference type="InterPro" id="IPR018834">
    <property type="entry name" value="DNA/RNA-bd_Est1-type"/>
</dbReference>
<organism evidence="5 6">
    <name type="scientific">Paraglomus occultum</name>
    <dbReference type="NCBI Taxonomy" id="144539"/>
    <lineage>
        <taxon>Eukaryota</taxon>
        <taxon>Fungi</taxon>
        <taxon>Fungi incertae sedis</taxon>
        <taxon>Mucoromycota</taxon>
        <taxon>Glomeromycotina</taxon>
        <taxon>Glomeromycetes</taxon>
        <taxon>Paraglomerales</taxon>
        <taxon>Paraglomeraceae</taxon>
        <taxon>Paraglomus</taxon>
    </lineage>
</organism>
<keyword evidence="6" id="KW-1185">Reference proteome</keyword>
<reference evidence="5" key="1">
    <citation type="submission" date="2021-06" db="EMBL/GenBank/DDBJ databases">
        <authorList>
            <person name="Kallberg Y."/>
            <person name="Tangrot J."/>
            <person name="Rosling A."/>
        </authorList>
    </citation>
    <scope>NUCLEOTIDE SEQUENCE</scope>
    <source>
        <strain evidence="5">IA702</strain>
    </source>
</reference>
<feature type="coiled-coil region" evidence="1">
    <location>
        <begin position="20"/>
        <end position="47"/>
    </location>
</feature>
<keyword evidence="1" id="KW-0175">Coiled coil</keyword>
<accession>A0A9N9CXE2</accession>
<dbReference type="InterPro" id="IPR019458">
    <property type="entry name" value="Est1-like_N"/>
</dbReference>
<evidence type="ECO:0000313" key="5">
    <source>
        <dbReference type="EMBL" id="CAG8619182.1"/>
    </source>
</evidence>
<comment type="caution">
    <text evidence="5">The sequence shown here is derived from an EMBL/GenBank/DDBJ whole genome shotgun (WGS) entry which is preliminary data.</text>
</comment>
<dbReference type="EMBL" id="CAJVPJ010002351">
    <property type="protein sequence ID" value="CAG8619182.1"/>
    <property type="molecule type" value="Genomic_DNA"/>
</dbReference>
<feature type="region of interest" description="Disordered" evidence="2">
    <location>
        <begin position="370"/>
        <end position="411"/>
    </location>
</feature>
<dbReference type="GO" id="GO:0042162">
    <property type="term" value="F:telomeric DNA binding"/>
    <property type="evidence" value="ECO:0007669"/>
    <property type="project" value="TreeGrafter"/>
</dbReference>
<sequence>SLWINASMMSTNANEDWERIKDLLDEASDLEKELKKQDYQRRQLKNVSEIEQETEFIRNCLKDVYEDIILSDLQNAIEHGIEERLWRHVFYSYIEELRIRLRKNKQPQSHEYQMAYLELNRYLDMGTGFYHTLVNTIKINEGISLDTIGIDLLLSTFASSTSPTSSSPSHKRLSPKTRTGYSSRKQLAAECIQRCLIYLGDLARYRECIADVEGNKKWEFAKRFYLTAARVFLTNGKAQGQLAVLAAYSENNLDIVYWDTFSLATKQPSLIAEDNLKNFYTQFAIRSPEMVLSDSETTEGNNIKLIWQFLSVHLCLFNQDASSLSKCLNELLETIETSILSPSTVTKLVFIIIYTIWDFRRQSLRSNSAKRSSRESKYLTSPTNREGRYVTKPTSKEGNSASSTSANASNTDGHIRTLQQAAFAVGFALCLRAVENLDTKGLRGSIIWYDYIQSIMEGLVQSYAHVKAEREKGSTEDDVAQMFITTVTSFLKSLATFLARPLLSSTSQSPLPPLSSRDSKTLLTKRPITEDIEFLGTVPLRSVHEGLDWSVYLGTYNGEESKSEEEDEVRIARVLGFARRVAEIKTFEIFTYNEQTGMFIFLDEETKKRERQRLMKIMAEQRLREQVTSLEAGLTKLGIQPASPHNGVVTYTKKTCLVDVGVLIGRLTTVKKWIANDRIEVIVPLDAIDVLDVLKKGSDAKNVHARDAIRYLDTQLQKRQLSSLDHEHFIRAQNVNEKLTSWDEADEYLVDRRWYDEEAE</sequence>
<name>A0A9N9CXE2_9GLOM</name>
<dbReference type="AlphaFoldDB" id="A0A9N9CXE2"/>
<feature type="region of interest" description="Disordered" evidence="2">
    <location>
        <begin position="160"/>
        <end position="179"/>
    </location>
</feature>
<dbReference type="InterPro" id="IPR045153">
    <property type="entry name" value="Est1/Ebs1-like"/>
</dbReference>
<dbReference type="SUPFAM" id="SSF48452">
    <property type="entry name" value="TPR-like"/>
    <property type="match status" value="1"/>
</dbReference>
<feature type="compositionally biased region" description="Low complexity" evidence="2">
    <location>
        <begin position="399"/>
        <end position="411"/>
    </location>
</feature>
<dbReference type="Gene3D" id="3.40.50.1010">
    <property type="entry name" value="5'-nuclease"/>
    <property type="match status" value="1"/>
</dbReference>
<evidence type="ECO:0000313" key="6">
    <source>
        <dbReference type="Proteomes" id="UP000789572"/>
    </source>
</evidence>
<dbReference type="Proteomes" id="UP000789572">
    <property type="component" value="Unassembled WGS sequence"/>
</dbReference>
<gene>
    <name evidence="5" type="ORF">POCULU_LOCUS8335</name>
</gene>
<dbReference type="Pfam" id="PF10373">
    <property type="entry name" value="EST1_DNA_bind"/>
    <property type="match status" value="1"/>
</dbReference>
<evidence type="ECO:0000259" key="3">
    <source>
        <dbReference type="Pfam" id="PF10373"/>
    </source>
</evidence>
<dbReference type="PANTHER" id="PTHR15696">
    <property type="entry name" value="SMG-7 SUPPRESSOR WITH MORPHOLOGICAL EFFECT ON GENITALIA PROTEIN 7"/>
    <property type="match status" value="1"/>
</dbReference>
<dbReference type="GO" id="GO:0000184">
    <property type="term" value="P:nuclear-transcribed mRNA catabolic process, nonsense-mediated decay"/>
    <property type="evidence" value="ECO:0007669"/>
    <property type="project" value="TreeGrafter"/>
</dbReference>
<protein>
    <submittedName>
        <fullName evidence="5">580_t:CDS:1</fullName>
    </submittedName>
</protein>
<proteinExistence type="predicted"/>
<dbReference type="PANTHER" id="PTHR15696:SF0">
    <property type="entry name" value="TELOMERASE-BINDING PROTEIN EST1A"/>
    <property type="match status" value="1"/>
</dbReference>
<evidence type="ECO:0000259" key="4">
    <source>
        <dbReference type="Pfam" id="PF10374"/>
    </source>
</evidence>
<dbReference type="GO" id="GO:0070034">
    <property type="term" value="F:telomerase RNA binding"/>
    <property type="evidence" value="ECO:0007669"/>
    <property type="project" value="TreeGrafter"/>
</dbReference>
<feature type="domain" description="DNA/RNA-binding" evidence="3">
    <location>
        <begin position="221"/>
        <end position="542"/>
    </location>
</feature>
<dbReference type="Gene3D" id="1.25.40.10">
    <property type="entry name" value="Tetratricopeptide repeat domain"/>
    <property type="match status" value="1"/>
</dbReference>
<dbReference type="OrthoDB" id="69928at2759"/>
<evidence type="ECO:0000256" key="2">
    <source>
        <dbReference type="SAM" id="MobiDB-lite"/>
    </source>
</evidence>
<evidence type="ECO:0000256" key="1">
    <source>
        <dbReference type="SAM" id="Coils"/>
    </source>
</evidence>
<dbReference type="GO" id="GO:0005697">
    <property type="term" value="C:telomerase holoenzyme complex"/>
    <property type="evidence" value="ECO:0007669"/>
    <property type="project" value="TreeGrafter"/>
</dbReference>
<dbReference type="Pfam" id="PF10374">
    <property type="entry name" value="EST1"/>
    <property type="match status" value="1"/>
</dbReference>
<feature type="non-terminal residue" evidence="5">
    <location>
        <position position="760"/>
    </location>
</feature>
<feature type="domain" description="Telomerase activating protein Est1-like N-terminal" evidence="4">
    <location>
        <begin position="81"/>
        <end position="209"/>
    </location>
</feature>